<accession>A0A5N1GKP0</accession>
<evidence type="ECO:0000259" key="4">
    <source>
        <dbReference type="Pfam" id="PF25989"/>
    </source>
</evidence>
<dbReference type="InterPro" id="IPR058637">
    <property type="entry name" value="YknX-like_C"/>
</dbReference>
<feature type="domain" description="YknX-like C-terminal permuted SH3-like" evidence="4">
    <location>
        <begin position="402"/>
        <end position="465"/>
    </location>
</feature>
<dbReference type="AlphaFoldDB" id="A0A5N1GKP0"/>
<evidence type="ECO:0000256" key="1">
    <source>
        <dbReference type="SAM" id="Coils"/>
    </source>
</evidence>
<reference evidence="5 6" key="1">
    <citation type="submission" date="2019-09" db="EMBL/GenBank/DDBJ databases">
        <title>Draft genome sequence assemblies of isolates from the urinary tract.</title>
        <authorList>
            <person name="Mores C.R."/>
            <person name="Putonti C."/>
            <person name="Wolfe A.J."/>
        </authorList>
    </citation>
    <scope>NUCLEOTIDE SEQUENCE [LARGE SCALE GENOMIC DNA]</scope>
    <source>
        <strain evidence="5 6">UMB623</strain>
    </source>
</reference>
<dbReference type="Proteomes" id="UP000327148">
    <property type="component" value="Unassembled WGS sequence"/>
</dbReference>
<keyword evidence="3" id="KW-0812">Transmembrane</keyword>
<dbReference type="PANTHER" id="PTHR30469">
    <property type="entry name" value="MULTIDRUG RESISTANCE PROTEIN MDTA"/>
    <property type="match status" value="1"/>
</dbReference>
<gene>
    <name evidence="5" type="ORF">F6I03_07180</name>
</gene>
<feature type="compositionally biased region" description="Gly residues" evidence="2">
    <location>
        <begin position="224"/>
        <end position="234"/>
    </location>
</feature>
<dbReference type="GO" id="GO:0015562">
    <property type="term" value="F:efflux transmembrane transporter activity"/>
    <property type="evidence" value="ECO:0007669"/>
    <property type="project" value="TreeGrafter"/>
</dbReference>
<dbReference type="STRING" id="119206.AWM72_05410"/>
<feature type="compositionally biased region" description="Basic and acidic residues" evidence="2">
    <location>
        <begin position="469"/>
        <end position="479"/>
    </location>
</feature>
<keyword evidence="3" id="KW-0472">Membrane</keyword>
<organism evidence="5 6">
    <name type="scientific">Aerococcus sanguinicola</name>
    <dbReference type="NCBI Taxonomy" id="119206"/>
    <lineage>
        <taxon>Bacteria</taxon>
        <taxon>Bacillati</taxon>
        <taxon>Bacillota</taxon>
        <taxon>Bacilli</taxon>
        <taxon>Lactobacillales</taxon>
        <taxon>Aerococcaceae</taxon>
        <taxon>Aerococcus</taxon>
    </lineage>
</organism>
<name>A0A5N1GKP0_9LACT</name>
<dbReference type="EMBL" id="VYWO01000004">
    <property type="protein sequence ID" value="KAA9300581.1"/>
    <property type="molecule type" value="Genomic_DNA"/>
</dbReference>
<keyword evidence="3" id="KW-1133">Transmembrane helix</keyword>
<feature type="coiled-coil region" evidence="1">
    <location>
        <begin position="101"/>
        <end position="128"/>
    </location>
</feature>
<comment type="caution">
    <text evidence="5">The sequence shown here is derived from an EMBL/GenBank/DDBJ whole genome shotgun (WGS) entry which is preliminary data.</text>
</comment>
<feature type="region of interest" description="Disordered" evidence="2">
    <location>
        <begin position="165"/>
        <end position="241"/>
    </location>
</feature>
<protein>
    <submittedName>
        <fullName evidence="5">Biotin/lipoyl-binding protein</fullName>
    </submittedName>
</protein>
<dbReference type="Gene3D" id="2.40.420.20">
    <property type="match status" value="1"/>
</dbReference>
<dbReference type="RefSeq" id="WP_070431444.1">
    <property type="nucleotide sequence ID" value="NZ_VYWO01000004.1"/>
</dbReference>
<sequence>MTMTQSKKLWWGIGGGLAALLVLGVLVYNVFYAASFGKGDSETNYETVKVTDQEPVTVDGKAQLKTDDAYYYSREKGDLGIVNVADGQRVNKGDVLFSYQQAEAQYKIDDTKRQLNRLYDQRNRLQNQAASPMASVNQALVATPLVSGLGVYTASPVNLAGAGLTSGQNPAEGDPNCPPTAGQVGQAGNPNPNPNQAVTTPGSAGQVDPSLGAGGVDPSALEAGGQGAGLGEAPGAGAQAGVDEQVRQLNQQIEDLEIQLNRAQAQTDNQVKARTSGKVIYDAKGITDSSVPLVRIVSDDISVTGTVGEYDFYLLKDGRKVDLTVPASGQKTSGEIINYENLPAAGGGAPSLAGDAGAMAGQAAQAAGGQGGESQYPFTVKPKDKIQPGFSTKVHFKLPGFVLPKEAIVEDKGKSYVFVYRDGKVKRVEVTTKQQGRQEVVTKNIKAGDQVIKNPEGLEDGQEVDLAEAEAHAESENKD</sequence>
<evidence type="ECO:0000256" key="3">
    <source>
        <dbReference type="SAM" id="Phobius"/>
    </source>
</evidence>
<dbReference type="GO" id="GO:1990281">
    <property type="term" value="C:efflux pump complex"/>
    <property type="evidence" value="ECO:0007669"/>
    <property type="project" value="TreeGrafter"/>
</dbReference>
<evidence type="ECO:0000313" key="6">
    <source>
        <dbReference type="Proteomes" id="UP000327148"/>
    </source>
</evidence>
<feature type="compositionally biased region" description="Low complexity" evidence="2">
    <location>
        <begin position="182"/>
        <end position="198"/>
    </location>
</feature>
<evidence type="ECO:0000313" key="5">
    <source>
        <dbReference type="EMBL" id="KAA9300581.1"/>
    </source>
</evidence>
<feature type="compositionally biased region" description="Acidic residues" evidence="2">
    <location>
        <begin position="457"/>
        <end position="468"/>
    </location>
</feature>
<dbReference type="OrthoDB" id="2164025at2"/>
<keyword evidence="1" id="KW-0175">Coiled coil</keyword>
<feature type="transmembrane region" description="Helical" evidence="3">
    <location>
        <begin position="9"/>
        <end position="31"/>
    </location>
</feature>
<evidence type="ECO:0000256" key="2">
    <source>
        <dbReference type="SAM" id="MobiDB-lite"/>
    </source>
</evidence>
<feature type="region of interest" description="Disordered" evidence="2">
    <location>
        <begin position="451"/>
        <end position="479"/>
    </location>
</feature>
<dbReference type="Pfam" id="PF25989">
    <property type="entry name" value="YknX_C"/>
    <property type="match status" value="1"/>
</dbReference>
<proteinExistence type="predicted"/>